<evidence type="ECO:0000256" key="4">
    <source>
        <dbReference type="ARBA" id="ARBA00023163"/>
    </source>
</evidence>
<dbReference type="SUPFAM" id="SSF46955">
    <property type="entry name" value="Putative DNA-binding domain"/>
    <property type="match status" value="1"/>
</dbReference>
<dbReference type="GO" id="GO:0003677">
    <property type="term" value="F:DNA binding"/>
    <property type="evidence" value="ECO:0007669"/>
    <property type="project" value="UniProtKB-KW"/>
</dbReference>
<dbReference type="RefSeq" id="WP_083480026.1">
    <property type="nucleotide sequence ID" value="NZ_LKET01000051.1"/>
</dbReference>
<evidence type="ECO:0000256" key="2">
    <source>
        <dbReference type="ARBA" id="ARBA00023015"/>
    </source>
</evidence>
<dbReference type="STRING" id="36849.OXPF_35840"/>
<dbReference type="AlphaFoldDB" id="A0A0P9ACJ6"/>
<feature type="coiled-coil region" evidence="5">
    <location>
        <begin position="79"/>
        <end position="109"/>
    </location>
</feature>
<keyword evidence="1" id="KW-0678">Repressor</keyword>
<gene>
    <name evidence="7" type="primary">cueR_3</name>
    <name evidence="7" type="ORF">OXPF_35840</name>
</gene>
<evidence type="ECO:0000313" key="7">
    <source>
        <dbReference type="EMBL" id="KPU42821.1"/>
    </source>
</evidence>
<dbReference type="PANTHER" id="PTHR30204:SF69">
    <property type="entry name" value="MERR-FAMILY TRANSCRIPTIONAL REGULATOR"/>
    <property type="match status" value="1"/>
</dbReference>
<accession>A0A0P9ACJ6</accession>
<organism evidence="7 8">
    <name type="scientific">Oxobacter pfennigii</name>
    <dbReference type="NCBI Taxonomy" id="36849"/>
    <lineage>
        <taxon>Bacteria</taxon>
        <taxon>Bacillati</taxon>
        <taxon>Bacillota</taxon>
        <taxon>Clostridia</taxon>
        <taxon>Eubacteriales</taxon>
        <taxon>Clostridiaceae</taxon>
        <taxon>Oxobacter</taxon>
    </lineage>
</organism>
<proteinExistence type="predicted"/>
<evidence type="ECO:0000313" key="8">
    <source>
        <dbReference type="Proteomes" id="UP000050326"/>
    </source>
</evidence>
<feature type="domain" description="HTH merR-type" evidence="6">
    <location>
        <begin position="3"/>
        <end position="72"/>
    </location>
</feature>
<dbReference type="SMART" id="SM00422">
    <property type="entry name" value="HTH_MERR"/>
    <property type="match status" value="1"/>
</dbReference>
<dbReference type="InterPro" id="IPR009061">
    <property type="entry name" value="DNA-bd_dom_put_sf"/>
</dbReference>
<dbReference type="InterPro" id="IPR000551">
    <property type="entry name" value="MerR-type_HTH_dom"/>
</dbReference>
<reference evidence="7 8" key="1">
    <citation type="submission" date="2015-09" db="EMBL/GenBank/DDBJ databases">
        <title>Genome sequence of Oxobacter pfennigii DSM 3222.</title>
        <authorList>
            <person name="Poehlein A."/>
            <person name="Bengelsdorf F.R."/>
            <person name="Schiel-Bengelsdorf B."/>
            <person name="Duerre P."/>
            <person name="Daniel R."/>
        </authorList>
    </citation>
    <scope>NUCLEOTIDE SEQUENCE [LARGE SCALE GENOMIC DNA]</scope>
    <source>
        <strain evidence="7 8">DSM 3222</strain>
    </source>
</reference>
<dbReference type="Gene3D" id="1.10.1660.10">
    <property type="match status" value="1"/>
</dbReference>
<sequence>MKKYRIGDMSRMASMPKHVIRFYETQGIVNPKQQSENNYRYYEYYDTCSLLRSRLYRSLGFSLHKSAELIGKCSHDELHKQLERRSVEIEEEISRLQCQQSRLKEMLDRSGSVEDCLGEYRIIERPGFYWIGGGNKEDLSIESASEKIYRSWMEKMPSTYFLCVIPIEAMLQQTEFNYSYGVALKEENIKYSEVENIPQVKYFPACRALYGVIEKKHNSGSFTIEYFKKLLDYIYMNKLKIEGPLLIELIEIIFERGMKIYRFGISIPVRNIT</sequence>
<keyword evidence="5" id="KW-0175">Coiled coil</keyword>
<keyword evidence="2" id="KW-0805">Transcription regulation</keyword>
<dbReference type="InterPro" id="IPR047057">
    <property type="entry name" value="MerR_fam"/>
</dbReference>
<evidence type="ECO:0000256" key="1">
    <source>
        <dbReference type="ARBA" id="ARBA00022491"/>
    </source>
</evidence>
<dbReference type="Pfam" id="PF13411">
    <property type="entry name" value="MerR_1"/>
    <property type="match status" value="1"/>
</dbReference>
<dbReference type="OrthoDB" id="9773308at2"/>
<dbReference type="PANTHER" id="PTHR30204">
    <property type="entry name" value="REDOX-CYCLING DRUG-SENSING TRANSCRIPTIONAL ACTIVATOR SOXR"/>
    <property type="match status" value="1"/>
</dbReference>
<dbReference type="PROSITE" id="PS50937">
    <property type="entry name" value="HTH_MERR_2"/>
    <property type="match status" value="1"/>
</dbReference>
<dbReference type="GO" id="GO:0003700">
    <property type="term" value="F:DNA-binding transcription factor activity"/>
    <property type="evidence" value="ECO:0007669"/>
    <property type="project" value="InterPro"/>
</dbReference>
<keyword evidence="8" id="KW-1185">Reference proteome</keyword>
<dbReference type="Proteomes" id="UP000050326">
    <property type="component" value="Unassembled WGS sequence"/>
</dbReference>
<keyword evidence="3" id="KW-0238">DNA-binding</keyword>
<evidence type="ECO:0000256" key="3">
    <source>
        <dbReference type="ARBA" id="ARBA00023125"/>
    </source>
</evidence>
<evidence type="ECO:0000256" key="5">
    <source>
        <dbReference type="SAM" id="Coils"/>
    </source>
</evidence>
<evidence type="ECO:0000259" key="6">
    <source>
        <dbReference type="PROSITE" id="PS50937"/>
    </source>
</evidence>
<keyword evidence="4" id="KW-0804">Transcription</keyword>
<dbReference type="EMBL" id="LKET01000051">
    <property type="protein sequence ID" value="KPU42821.1"/>
    <property type="molecule type" value="Genomic_DNA"/>
</dbReference>
<name>A0A0P9ACJ6_9CLOT</name>
<comment type="caution">
    <text evidence="7">The sequence shown here is derived from an EMBL/GenBank/DDBJ whole genome shotgun (WGS) entry which is preliminary data.</text>
</comment>
<protein>
    <submittedName>
        <fullName evidence="7">HTH-type transcriptional regulator CueR</fullName>
    </submittedName>
</protein>